<dbReference type="PANTHER" id="PTHR43182">
    <property type="entry name" value="COBALT-PRECORRIN-6B C(15)-METHYLTRANSFERASE (DECARBOXYLATING)"/>
    <property type="match status" value="1"/>
</dbReference>
<dbReference type="Pfam" id="PF00590">
    <property type="entry name" value="TP_methylase"/>
    <property type="match status" value="1"/>
</dbReference>
<name>A0A6N8DPS9_RHOAC</name>
<dbReference type="AlphaFoldDB" id="A0A6N8DPS9"/>
<dbReference type="NCBIfam" id="TIGR02467">
    <property type="entry name" value="CbiE"/>
    <property type="match status" value="1"/>
</dbReference>
<comment type="pathway">
    <text evidence="1">Cofactor biosynthesis; adenosylcobalamin biosynthesis.</text>
</comment>
<feature type="domain" description="Tetrapyrrole methylase" evidence="6">
    <location>
        <begin position="6"/>
        <end position="188"/>
    </location>
</feature>
<organism evidence="7 8">
    <name type="scientific">Rhodoblastus acidophilus</name>
    <name type="common">Rhodopseudomonas acidophila</name>
    <dbReference type="NCBI Taxonomy" id="1074"/>
    <lineage>
        <taxon>Bacteria</taxon>
        <taxon>Pseudomonadati</taxon>
        <taxon>Pseudomonadota</taxon>
        <taxon>Alphaproteobacteria</taxon>
        <taxon>Hyphomicrobiales</taxon>
        <taxon>Rhodoblastaceae</taxon>
        <taxon>Rhodoblastus</taxon>
    </lineage>
</organism>
<dbReference type="NCBIfam" id="TIGR02469">
    <property type="entry name" value="CbiT"/>
    <property type="match status" value="1"/>
</dbReference>
<gene>
    <name evidence="7" type="primary">cbiE</name>
    <name evidence="7" type="ORF">GJ654_16410</name>
</gene>
<dbReference type="PANTHER" id="PTHR43182:SF1">
    <property type="entry name" value="COBALT-PRECORRIN-7 C(5)-METHYLTRANSFERASE"/>
    <property type="match status" value="1"/>
</dbReference>
<dbReference type="GO" id="GO:0009236">
    <property type="term" value="P:cobalamin biosynthetic process"/>
    <property type="evidence" value="ECO:0007669"/>
    <property type="project" value="UniProtKB-UniPathway"/>
</dbReference>
<keyword evidence="5" id="KW-0949">S-adenosyl-L-methionine</keyword>
<dbReference type="InterPro" id="IPR006365">
    <property type="entry name" value="Cbl_synth_CobL"/>
</dbReference>
<evidence type="ECO:0000256" key="2">
    <source>
        <dbReference type="ARBA" id="ARBA00022573"/>
    </source>
</evidence>
<dbReference type="GO" id="GO:0032259">
    <property type="term" value="P:methylation"/>
    <property type="evidence" value="ECO:0007669"/>
    <property type="project" value="UniProtKB-KW"/>
</dbReference>
<dbReference type="InterPro" id="IPR050714">
    <property type="entry name" value="Cobalamin_biosynth_MTase"/>
</dbReference>
<dbReference type="InterPro" id="IPR014008">
    <property type="entry name" value="Cbl_synth_MTase_CbiT"/>
</dbReference>
<keyword evidence="4 7" id="KW-0808">Transferase</keyword>
<sequence>MSAPWLTIVGLGEDGLQGLSLAARERIAQARLVVGGARHLQLIGETAGERLAWPSPLQEAFPRILARRGEPVAVLASGDPFFFGVGSLLAQIVPPADILCLPQPSAFSLAASRLGWALQDCALVTLHGRALEKILSHLQPGAKILALSWDGETPGKLAALLRERGLGASKLTVCEAMGGPRELLRTAPADGFDIQGIDPLNTIALEVLGDGVRIPPKTPGLPDDWFEHDGQITKREMRALTLSQLAPRPRDLLWDVGAGSGSISIEWLLLDPSTRALAIEKNPERCARIRRNAASLGVPHLTLVEGEAPDALHGLEQPNAIFVGGGFTAPGLIDLCWSALAPRGRLVVNAVTLESQADLFAAQRRFGGELVQCQFAHADAVGRFRGFRPLMPSVQWSVTK</sequence>
<dbReference type="Gene3D" id="3.40.1010.10">
    <property type="entry name" value="Cobalt-precorrin-4 Transmethylase, Domain 1"/>
    <property type="match status" value="1"/>
</dbReference>
<proteinExistence type="predicted"/>
<dbReference type="EMBL" id="WNKS01000018">
    <property type="protein sequence ID" value="MTV32570.1"/>
    <property type="molecule type" value="Genomic_DNA"/>
</dbReference>
<evidence type="ECO:0000256" key="1">
    <source>
        <dbReference type="ARBA" id="ARBA00004953"/>
    </source>
</evidence>
<dbReference type="InterPro" id="IPR012818">
    <property type="entry name" value="CbiE"/>
</dbReference>
<comment type="caution">
    <text evidence="7">The sequence shown here is derived from an EMBL/GenBank/DDBJ whole genome shotgun (WGS) entry which is preliminary data.</text>
</comment>
<dbReference type="InterPro" id="IPR014777">
    <property type="entry name" value="4pyrrole_Mease_sub1"/>
</dbReference>
<evidence type="ECO:0000259" key="6">
    <source>
        <dbReference type="Pfam" id="PF00590"/>
    </source>
</evidence>
<evidence type="ECO:0000256" key="3">
    <source>
        <dbReference type="ARBA" id="ARBA00022603"/>
    </source>
</evidence>
<dbReference type="InterPro" id="IPR035996">
    <property type="entry name" value="4pyrrol_Methylase_sf"/>
</dbReference>
<reference evidence="7 8" key="1">
    <citation type="submission" date="2019-11" db="EMBL/GenBank/DDBJ databases">
        <title>Whole-genome sequence of a Rhodoblastus acidophilus DSM 142.</title>
        <authorList>
            <person name="Kyndt J.A."/>
            <person name="Meyer T.E."/>
        </authorList>
    </citation>
    <scope>NUCLEOTIDE SEQUENCE [LARGE SCALE GENOMIC DNA]</scope>
    <source>
        <strain evidence="7 8">DSM 142</strain>
    </source>
</reference>
<dbReference type="UniPathway" id="UPA00148"/>
<dbReference type="RefSeq" id="WP_155447260.1">
    <property type="nucleotide sequence ID" value="NZ_JAOQNR010000007.1"/>
</dbReference>
<dbReference type="CDD" id="cd02440">
    <property type="entry name" value="AdoMet_MTases"/>
    <property type="match status" value="1"/>
</dbReference>
<dbReference type="InterPro" id="IPR029063">
    <property type="entry name" value="SAM-dependent_MTases_sf"/>
</dbReference>
<dbReference type="SUPFAM" id="SSF53335">
    <property type="entry name" value="S-adenosyl-L-methionine-dependent methyltransferases"/>
    <property type="match status" value="1"/>
</dbReference>
<evidence type="ECO:0000313" key="8">
    <source>
        <dbReference type="Proteomes" id="UP000439113"/>
    </source>
</evidence>
<dbReference type="GO" id="GO:0008276">
    <property type="term" value="F:protein methyltransferase activity"/>
    <property type="evidence" value="ECO:0007669"/>
    <property type="project" value="InterPro"/>
</dbReference>
<dbReference type="PIRSF" id="PIRSF036428">
    <property type="entry name" value="CobL"/>
    <property type="match status" value="1"/>
</dbReference>
<dbReference type="Proteomes" id="UP000439113">
    <property type="component" value="Unassembled WGS sequence"/>
</dbReference>
<dbReference type="SUPFAM" id="SSF53790">
    <property type="entry name" value="Tetrapyrrole methylase"/>
    <property type="match status" value="1"/>
</dbReference>
<dbReference type="Gene3D" id="3.40.50.150">
    <property type="entry name" value="Vaccinia Virus protein VP39"/>
    <property type="match status" value="1"/>
</dbReference>
<protein>
    <submittedName>
        <fullName evidence="7">Precorrin-6y C5,15-methyltransferase (Decarboxylating) subunit CbiE</fullName>
    </submittedName>
</protein>
<dbReference type="InterPro" id="IPR000878">
    <property type="entry name" value="4pyrrol_Mease"/>
</dbReference>
<keyword evidence="2" id="KW-0169">Cobalamin biosynthesis</keyword>
<dbReference type="CDD" id="cd11644">
    <property type="entry name" value="Precorrin-6Y-MT"/>
    <property type="match status" value="1"/>
</dbReference>
<dbReference type="OrthoDB" id="9787825at2"/>
<keyword evidence="3 7" id="KW-0489">Methyltransferase</keyword>
<accession>A0A6N8DPS9</accession>
<evidence type="ECO:0000256" key="4">
    <source>
        <dbReference type="ARBA" id="ARBA00022679"/>
    </source>
</evidence>
<evidence type="ECO:0000313" key="7">
    <source>
        <dbReference type="EMBL" id="MTV32570.1"/>
    </source>
</evidence>
<evidence type="ECO:0000256" key="5">
    <source>
        <dbReference type="ARBA" id="ARBA00022691"/>
    </source>
</evidence>